<dbReference type="RefSeq" id="WP_201663528.1">
    <property type="nucleotide sequence ID" value="NZ_JAEQNC010000017.1"/>
</dbReference>
<feature type="region of interest" description="Disordered" evidence="1">
    <location>
        <begin position="33"/>
        <end position="52"/>
    </location>
</feature>
<dbReference type="AlphaFoldDB" id="A0A937CQU7"/>
<reference evidence="2" key="1">
    <citation type="submission" date="2021-01" db="EMBL/GenBank/DDBJ databases">
        <title>Rhizobium sp. strain KVB221 16S ribosomal RNA gene Genome sequencing and assembly.</title>
        <authorList>
            <person name="Kang M."/>
        </authorList>
    </citation>
    <scope>NUCLEOTIDE SEQUENCE</scope>
    <source>
        <strain evidence="2">KVB221</strain>
    </source>
</reference>
<keyword evidence="3" id="KW-1185">Reference proteome</keyword>
<evidence type="ECO:0000313" key="2">
    <source>
        <dbReference type="EMBL" id="MBL0374979.1"/>
    </source>
</evidence>
<comment type="caution">
    <text evidence="2">The sequence shown here is derived from an EMBL/GenBank/DDBJ whole genome shotgun (WGS) entry which is preliminary data.</text>
</comment>
<dbReference type="EMBL" id="JAEQNC010000017">
    <property type="protein sequence ID" value="MBL0374979.1"/>
    <property type="molecule type" value="Genomic_DNA"/>
</dbReference>
<evidence type="ECO:0000313" key="3">
    <source>
        <dbReference type="Proteomes" id="UP000633219"/>
    </source>
</evidence>
<dbReference type="Proteomes" id="UP000633219">
    <property type="component" value="Unassembled WGS sequence"/>
</dbReference>
<dbReference type="GO" id="GO:0005509">
    <property type="term" value="F:calcium ion binding"/>
    <property type="evidence" value="ECO:0007669"/>
    <property type="project" value="InterPro"/>
</dbReference>
<dbReference type="InterPro" id="IPR011049">
    <property type="entry name" value="Serralysin-like_metalloprot_C"/>
</dbReference>
<dbReference type="Gene3D" id="2.150.10.10">
    <property type="entry name" value="Serralysin-like metalloprotease, C-terminal"/>
    <property type="match status" value="1"/>
</dbReference>
<name>A0A937CQU7_9HYPH</name>
<organism evidence="2 3">
    <name type="scientific">Rhizobium setariae</name>
    <dbReference type="NCBI Taxonomy" id="2801340"/>
    <lineage>
        <taxon>Bacteria</taxon>
        <taxon>Pseudomonadati</taxon>
        <taxon>Pseudomonadota</taxon>
        <taxon>Alphaproteobacteria</taxon>
        <taxon>Hyphomicrobiales</taxon>
        <taxon>Rhizobiaceae</taxon>
        <taxon>Rhizobium/Agrobacterium group</taxon>
        <taxon>Rhizobium</taxon>
    </lineage>
</organism>
<accession>A0A937CQU7</accession>
<dbReference type="PRINTS" id="PR00313">
    <property type="entry name" value="CABNDNGRPT"/>
</dbReference>
<gene>
    <name evidence="2" type="ORF">JJB09_23475</name>
</gene>
<dbReference type="Pfam" id="PF00353">
    <property type="entry name" value="HemolysinCabind"/>
    <property type="match status" value="1"/>
</dbReference>
<dbReference type="InterPro" id="IPR001343">
    <property type="entry name" value="Hemolysn_Ca-bd"/>
</dbReference>
<dbReference type="InterPro" id="IPR018511">
    <property type="entry name" value="Hemolysin-typ_Ca-bd_CS"/>
</dbReference>
<proteinExistence type="predicted"/>
<evidence type="ECO:0000256" key="1">
    <source>
        <dbReference type="SAM" id="MobiDB-lite"/>
    </source>
</evidence>
<dbReference type="SUPFAM" id="SSF51120">
    <property type="entry name" value="beta-Roll"/>
    <property type="match status" value="1"/>
</dbReference>
<protein>
    <submittedName>
        <fullName evidence="2">Hemolysin-type calcium-binding protein</fullName>
    </submittedName>
</protein>
<dbReference type="PROSITE" id="PS00330">
    <property type="entry name" value="HEMOLYSIN_CALCIUM"/>
    <property type="match status" value="2"/>
</dbReference>
<sequence>MASMVGSNKGETITGKSFADKLFGKGGNDVLNGNGGNDRLDGGTGNDTLTGGAGKDTFVFGAKSGKDVITDFDVKKDVIEIAKGINGIKKAADVLKHADQKGKDVVIDLGGGNKITLKDVKLADLKKNPGDHFDIG</sequence>